<dbReference type="InterPro" id="IPR038987">
    <property type="entry name" value="MoeA-like"/>
</dbReference>
<dbReference type="Gene3D" id="3.90.105.10">
    <property type="entry name" value="Molybdopterin biosynthesis moea protein, domain 2"/>
    <property type="match status" value="1"/>
</dbReference>
<sequence length="392" mass="39357">MTDGLVSWSVARRAAREAADSLPVVSVPLAAAVGAVLAEPLVATTALPPADAAHVDGWAVSGPGPWDVVPGPVDHLGDGCAVEVSAGGVLPFGADSVLRADHALVLDEGRTGRLHVGDPASGRLAPHAGYVEPGSDVRPRGEEAAAGEMLLQAGGVVTPAVTALAAAAGLDTLPVVRPPDVAIVVPEKGRDALGPMLPGWIAWAGGRAFPPVRVLGGLDELVDTIDDANSDVIVVTGATSTSDDVHRAVARLSGRWVVDGVAVRPGTASSLAVLPDGRRVVSLPEAPLGAVAGVLTLLVPLLAVLRGELGADESRTEECVLAADVPPGLVDSEGWVRLVPVQRRRTSLVPSATPLPHDGPAALRGIALADGLAVVAHGAGARGTGVLVLPLP</sequence>
<reference evidence="6" key="1">
    <citation type="journal article" date="2019" name="Int. J. Syst. Evol. Microbiol.">
        <title>The Global Catalogue of Microorganisms (GCM) 10K type strain sequencing project: providing services to taxonomists for standard genome sequencing and annotation.</title>
        <authorList>
            <consortium name="The Broad Institute Genomics Platform"/>
            <consortium name="The Broad Institute Genome Sequencing Center for Infectious Disease"/>
            <person name="Wu L."/>
            <person name="Ma J."/>
        </authorList>
    </citation>
    <scope>NUCLEOTIDE SEQUENCE [LARGE SCALE GENOMIC DNA]</scope>
    <source>
        <strain evidence="6">CGMCC 4.7317</strain>
    </source>
</reference>
<dbReference type="PANTHER" id="PTHR10192:SF5">
    <property type="entry name" value="GEPHYRIN"/>
    <property type="match status" value="1"/>
</dbReference>
<keyword evidence="2" id="KW-0460">Magnesium</keyword>
<dbReference type="Gene3D" id="2.170.190.11">
    <property type="entry name" value="Molybdopterin biosynthesis moea protein, domain 3"/>
    <property type="match status" value="1"/>
</dbReference>
<comment type="pathway">
    <text evidence="2">Cofactor biosynthesis; molybdopterin biosynthesis.</text>
</comment>
<dbReference type="Gene3D" id="3.40.980.10">
    <property type="entry name" value="MoaB/Mog-like domain"/>
    <property type="match status" value="1"/>
</dbReference>
<dbReference type="EMBL" id="JBHSTI010000018">
    <property type="protein sequence ID" value="MFC6239353.1"/>
    <property type="molecule type" value="Genomic_DNA"/>
</dbReference>
<dbReference type="EC" id="2.10.1.1" evidence="2"/>
<dbReference type="PANTHER" id="PTHR10192">
    <property type="entry name" value="MOLYBDOPTERIN BIOSYNTHESIS PROTEIN"/>
    <property type="match status" value="1"/>
</dbReference>
<organism evidence="5 6">
    <name type="scientific">Longivirga aurantiaca</name>
    <dbReference type="NCBI Taxonomy" id="1837743"/>
    <lineage>
        <taxon>Bacteria</taxon>
        <taxon>Bacillati</taxon>
        <taxon>Actinomycetota</taxon>
        <taxon>Actinomycetes</taxon>
        <taxon>Sporichthyales</taxon>
        <taxon>Sporichthyaceae</taxon>
        <taxon>Longivirga</taxon>
    </lineage>
</organism>
<keyword evidence="2" id="KW-0500">Molybdenum</keyword>
<comment type="function">
    <text evidence="2">Catalyzes the insertion of molybdate into adenylated molybdopterin with the concomitant release of AMP.</text>
</comment>
<evidence type="ECO:0000259" key="3">
    <source>
        <dbReference type="Pfam" id="PF03453"/>
    </source>
</evidence>
<keyword evidence="6" id="KW-1185">Reference proteome</keyword>
<dbReference type="InterPro" id="IPR036425">
    <property type="entry name" value="MoaB/Mog-like_dom_sf"/>
</dbReference>
<dbReference type="Proteomes" id="UP001596138">
    <property type="component" value="Unassembled WGS sequence"/>
</dbReference>
<dbReference type="InterPro" id="IPR005111">
    <property type="entry name" value="MoeA_C_domain_IV"/>
</dbReference>
<dbReference type="Pfam" id="PF03453">
    <property type="entry name" value="MoeA_N"/>
    <property type="match status" value="1"/>
</dbReference>
<feature type="domain" description="MoeA C-terminal" evidence="4">
    <location>
        <begin position="336"/>
        <end position="391"/>
    </location>
</feature>
<protein>
    <recommendedName>
        <fullName evidence="2">Molybdopterin molybdenumtransferase</fullName>
        <ecNumber evidence="2">2.10.1.1</ecNumber>
    </recommendedName>
</protein>
<accession>A0ABW1T3R6</accession>
<dbReference type="RefSeq" id="WP_386768578.1">
    <property type="nucleotide sequence ID" value="NZ_JBHSTI010000018.1"/>
</dbReference>
<name>A0ABW1T3R6_9ACTN</name>
<feature type="domain" description="MoeA N-terminal and linker" evidence="3">
    <location>
        <begin position="11"/>
        <end position="169"/>
    </location>
</feature>
<comment type="catalytic activity">
    <reaction evidence="2">
        <text>adenylyl-molybdopterin + molybdate = Mo-molybdopterin + AMP + H(+)</text>
        <dbReference type="Rhea" id="RHEA:35047"/>
        <dbReference type="ChEBI" id="CHEBI:15378"/>
        <dbReference type="ChEBI" id="CHEBI:36264"/>
        <dbReference type="ChEBI" id="CHEBI:62727"/>
        <dbReference type="ChEBI" id="CHEBI:71302"/>
        <dbReference type="ChEBI" id="CHEBI:456215"/>
    </reaction>
</comment>
<evidence type="ECO:0000313" key="5">
    <source>
        <dbReference type="EMBL" id="MFC6239353.1"/>
    </source>
</evidence>
<dbReference type="InterPro" id="IPR036135">
    <property type="entry name" value="MoeA_linker/N_sf"/>
</dbReference>
<evidence type="ECO:0000256" key="2">
    <source>
        <dbReference type="RuleBase" id="RU365090"/>
    </source>
</evidence>
<keyword evidence="2" id="KW-0479">Metal-binding</keyword>
<gene>
    <name evidence="5" type="ORF">ACFQGU_15875</name>
</gene>
<comment type="similarity">
    <text evidence="2">Belongs to the MoeA family.</text>
</comment>
<evidence type="ECO:0000256" key="1">
    <source>
        <dbReference type="ARBA" id="ARBA00023150"/>
    </source>
</evidence>
<comment type="caution">
    <text evidence="5">The sequence shown here is derived from an EMBL/GenBank/DDBJ whole genome shotgun (WGS) entry which is preliminary data.</text>
</comment>
<evidence type="ECO:0000313" key="6">
    <source>
        <dbReference type="Proteomes" id="UP001596138"/>
    </source>
</evidence>
<dbReference type="InterPro" id="IPR005110">
    <property type="entry name" value="MoeA_linker/N"/>
</dbReference>
<evidence type="ECO:0000259" key="4">
    <source>
        <dbReference type="Pfam" id="PF03454"/>
    </source>
</evidence>
<dbReference type="SUPFAM" id="SSF53218">
    <property type="entry name" value="Molybdenum cofactor biosynthesis proteins"/>
    <property type="match status" value="1"/>
</dbReference>
<keyword evidence="2" id="KW-0808">Transferase</keyword>
<dbReference type="SUPFAM" id="SSF63882">
    <property type="entry name" value="MoeA N-terminal region -like"/>
    <property type="match status" value="1"/>
</dbReference>
<proteinExistence type="inferred from homology"/>
<keyword evidence="1 2" id="KW-0501">Molybdenum cofactor biosynthesis</keyword>
<comment type="cofactor">
    <cofactor evidence="2">
        <name>Mg(2+)</name>
        <dbReference type="ChEBI" id="CHEBI:18420"/>
    </cofactor>
</comment>
<dbReference type="Pfam" id="PF03454">
    <property type="entry name" value="MoeA_C"/>
    <property type="match status" value="1"/>
</dbReference>